<dbReference type="InParanoid" id="D0NDF1"/>
<feature type="compositionally biased region" description="Polar residues" evidence="1">
    <location>
        <begin position="218"/>
        <end position="230"/>
    </location>
</feature>
<dbReference type="Proteomes" id="UP000006643">
    <property type="component" value="Unassembled WGS sequence"/>
</dbReference>
<dbReference type="AlphaFoldDB" id="D0NDF1"/>
<feature type="compositionally biased region" description="Polar residues" evidence="1">
    <location>
        <begin position="173"/>
        <end position="195"/>
    </location>
</feature>
<sequence length="230" mass="25763">MDIDLLLFGHILYEMATGMELVAPQPEEGVLEMLAPEIAEVLQAIFYYPDALSPPEPELSSAEAENGVEIDDSVSVSSTLSSRNKKLLFLVDVEKMLDELPLFAASDVPPIRTLFSGFRLDSAMKSSIKYSMRISASRTQAHIVHYNDQQALLRARQRAERRVYEEKEKQQQRIQQLTHSKNPTSKGNAYSSKTIPTRRKTYRADSFRKHAQRALSLPDSTKSGTSASSA</sequence>
<evidence type="ECO:0000313" key="3">
    <source>
        <dbReference type="Proteomes" id="UP000006643"/>
    </source>
</evidence>
<protein>
    <submittedName>
        <fullName evidence="2">Uncharacterized protein</fullName>
    </submittedName>
</protein>
<name>D0NDF1_PHYIT</name>
<reference evidence="3" key="1">
    <citation type="journal article" date="2009" name="Nature">
        <title>Genome sequence and analysis of the Irish potato famine pathogen Phytophthora infestans.</title>
        <authorList>
            <consortium name="The Broad Institute Genome Sequencing Platform"/>
            <person name="Haas B.J."/>
            <person name="Kamoun S."/>
            <person name="Zody M.C."/>
            <person name="Jiang R.H."/>
            <person name="Handsaker R.E."/>
            <person name="Cano L.M."/>
            <person name="Grabherr M."/>
            <person name="Kodira C.D."/>
            <person name="Raffaele S."/>
            <person name="Torto-Alalibo T."/>
            <person name="Bozkurt T.O."/>
            <person name="Ah-Fong A.M."/>
            <person name="Alvarado L."/>
            <person name="Anderson V.L."/>
            <person name="Armstrong M.R."/>
            <person name="Avrova A."/>
            <person name="Baxter L."/>
            <person name="Beynon J."/>
            <person name="Boevink P.C."/>
            <person name="Bollmann S.R."/>
            <person name="Bos J.I."/>
            <person name="Bulone V."/>
            <person name="Cai G."/>
            <person name="Cakir C."/>
            <person name="Carrington J.C."/>
            <person name="Chawner M."/>
            <person name="Conti L."/>
            <person name="Costanzo S."/>
            <person name="Ewan R."/>
            <person name="Fahlgren N."/>
            <person name="Fischbach M.A."/>
            <person name="Fugelstad J."/>
            <person name="Gilroy E.M."/>
            <person name="Gnerre S."/>
            <person name="Green P.J."/>
            <person name="Grenville-Briggs L.J."/>
            <person name="Griffith J."/>
            <person name="Grunwald N.J."/>
            <person name="Horn K."/>
            <person name="Horner N.R."/>
            <person name="Hu C.H."/>
            <person name="Huitema E."/>
            <person name="Jeong D.H."/>
            <person name="Jones A.M."/>
            <person name="Jones J.D."/>
            <person name="Jones R.W."/>
            <person name="Karlsson E.K."/>
            <person name="Kunjeti S.G."/>
            <person name="Lamour K."/>
            <person name="Liu Z."/>
            <person name="Ma L."/>
            <person name="Maclean D."/>
            <person name="Chibucos M.C."/>
            <person name="McDonald H."/>
            <person name="McWalters J."/>
            <person name="Meijer H.J."/>
            <person name="Morgan W."/>
            <person name="Morris P.F."/>
            <person name="Munro C.A."/>
            <person name="O'Neill K."/>
            <person name="Ospina-Giraldo M."/>
            <person name="Pinzon A."/>
            <person name="Pritchard L."/>
            <person name="Ramsahoye B."/>
            <person name="Ren Q."/>
            <person name="Restrepo S."/>
            <person name="Roy S."/>
            <person name="Sadanandom A."/>
            <person name="Savidor A."/>
            <person name="Schornack S."/>
            <person name="Schwartz D.C."/>
            <person name="Schumann U.D."/>
            <person name="Schwessinger B."/>
            <person name="Seyer L."/>
            <person name="Sharpe T."/>
            <person name="Silvar C."/>
            <person name="Song J."/>
            <person name="Studholme D.J."/>
            <person name="Sykes S."/>
            <person name="Thines M."/>
            <person name="van de Vondervoort P.J."/>
            <person name="Phuntumart V."/>
            <person name="Wawra S."/>
            <person name="Weide R."/>
            <person name="Win J."/>
            <person name="Young C."/>
            <person name="Zhou S."/>
            <person name="Fry W."/>
            <person name="Meyers B.C."/>
            <person name="van West P."/>
            <person name="Ristaino J."/>
            <person name="Govers F."/>
            <person name="Birch P.R."/>
            <person name="Whisson S.C."/>
            <person name="Judelson H.S."/>
            <person name="Nusbaum C."/>
        </authorList>
    </citation>
    <scope>NUCLEOTIDE SEQUENCE [LARGE SCALE GENOMIC DNA]</scope>
    <source>
        <strain evidence="3">T30-4</strain>
    </source>
</reference>
<dbReference type="KEGG" id="pif:PITG_08885"/>
<dbReference type="HOGENOM" id="CLU_032445_0_0_1"/>
<dbReference type="RefSeq" id="XP_002902938.1">
    <property type="nucleotide sequence ID" value="XM_002902892.1"/>
</dbReference>
<dbReference type="GeneID" id="9462153"/>
<dbReference type="EMBL" id="DS028133">
    <property type="protein sequence ID" value="EEY56108.1"/>
    <property type="molecule type" value="Genomic_DNA"/>
</dbReference>
<dbReference type="OMA" id="HIVRYND"/>
<feature type="region of interest" description="Disordered" evidence="1">
    <location>
        <begin position="165"/>
        <end position="230"/>
    </location>
</feature>
<organism evidence="2 3">
    <name type="scientific">Phytophthora infestans (strain T30-4)</name>
    <name type="common">Potato late blight agent</name>
    <dbReference type="NCBI Taxonomy" id="403677"/>
    <lineage>
        <taxon>Eukaryota</taxon>
        <taxon>Sar</taxon>
        <taxon>Stramenopiles</taxon>
        <taxon>Oomycota</taxon>
        <taxon>Peronosporomycetes</taxon>
        <taxon>Peronosporales</taxon>
        <taxon>Peronosporaceae</taxon>
        <taxon>Phytophthora</taxon>
    </lineage>
</organism>
<gene>
    <name evidence="2" type="ORF">PITG_08885</name>
</gene>
<keyword evidence="3" id="KW-1185">Reference proteome</keyword>
<dbReference type="VEuPathDB" id="FungiDB:PITG_08885"/>
<evidence type="ECO:0000313" key="2">
    <source>
        <dbReference type="EMBL" id="EEY56108.1"/>
    </source>
</evidence>
<dbReference type="OrthoDB" id="10045021at2759"/>
<evidence type="ECO:0000256" key="1">
    <source>
        <dbReference type="SAM" id="MobiDB-lite"/>
    </source>
</evidence>
<proteinExistence type="predicted"/>
<dbReference type="eggNOG" id="ENOG502QVVI">
    <property type="taxonomic scope" value="Eukaryota"/>
</dbReference>
<accession>D0NDF1</accession>